<keyword evidence="3" id="KW-1185">Reference proteome</keyword>
<dbReference type="PANTHER" id="PTHR24016:SF0">
    <property type="entry name" value="CONSERVED OLIGOMERIC GOLGI COMPLEX SUBUNIT 4"/>
    <property type="match status" value="1"/>
</dbReference>
<accession>A0A9W6SYB0</accession>
<dbReference type="InterPro" id="IPR048682">
    <property type="entry name" value="COG4"/>
</dbReference>
<dbReference type="Pfam" id="PF20662">
    <property type="entry name" value="COG4_C"/>
    <property type="match status" value="1"/>
</dbReference>
<reference evidence="2" key="1">
    <citation type="submission" date="2023-04" db="EMBL/GenBank/DDBJ databases">
        <title>Candida boidinii NBRC 10035.</title>
        <authorList>
            <person name="Ichikawa N."/>
            <person name="Sato H."/>
            <person name="Tonouchi N."/>
        </authorList>
    </citation>
    <scope>NUCLEOTIDE SEQUENCE</scope>
    <source>
        <strain evidence="2">NBRC 10035</strain>
    </source>
</reference>
<dbReference type="InterPro" id="IPR048684">
    <property type="entry name" value="COG4_C"/>
</dbReference>
<evidence type="ECO:0000313" key="3">
    <source>
        <dbReference type="Proteomes" id="UP001165120"/>
    </source>
</evidence>
<dbReference type="Gene3D" id="1.20.58.1970">
    <property type="match status" value="1"/>
</dbReference>
<dbReference type="PANTHER" id="PTHR24016">
    <property type="entry name" value="CONSERVED OLIGOMERIC GOLGI COMPLEX SUBUNIT 4"/>
    <property type="match status" value="1"/>
</dbReference>
<gene>
    <name evidence="2" type="ORF">Cboi02_000185500</name>
</gene>
<dbReference type="EMBL" id="BSXN01000490">
    <property type="protein sequence ID" value="GME68779.1"/>
    <property type="molecule type" value="Genomic_DNA"/>
</dbReference>
<evidence type="ECO:0000313" key="2">
    <source>
        <dbReference type="EMBL" id="GME68779.1"/>
    </source>
</evidence>
<feature type="domain" description="Conserved oligomeric Golgi complex subunit 4 C-terminal" evidence="1">
    <location>
        <begin position="4"/>
        <end position="70"/>
    </location>
</feature>
<dbReference type="AlphaFoldDB" id="A0A9W6SYB0"/>
<sequence length="79" mass="9286">MDRKINELGASILDRNISIMISEITKIDYSLRNKFIRVTQIVMLMGLDDDEDIDDFSDIDWALTPTERNKARNLRIDRK</sequence>
<protein>
    <submittedName>
        <fullName evidence="2">Unnamed protein product</fullName>
    </submittedName>
</protein>
<comment type="caution">
    <text evidence="2">The sequence shown here is derived from an EMBL/GenBank/DDBJ whole genome shotgun (WGS) entry which is preliminary data.</text>
</comment>
<dbReference type="Proteomes" id="UP001165120">
    <property type="component" value="Unassembled WGS sequence"/>
</dbReference>
<organism evidence="2 3">
    <name type="scientific">Candida boidinii</name>
    <name type="common">Yeast</name>
    <dbReference type="NCBI Taxonomy" id="5477"/>
    <lineage>
        <taxon>Eukaryota</taxon>
        <taxon>Fungi</taxon>
        <taxon>Dikarya</taxon>
        <taxon>Ascomycota</taxon>
        <taxon>Saccharomycotina</taxon>
        <taxon>Pichiomycetes</taxon>
        <taxon>Pichiales</taxon>
        <taxon>Pichiaceae</taxon>
        <taxon>Ogataea</taxon>
        <taxon>Ogataea/Candida clade</taxon>
    </lineage>
</organism>
<evidence type="ECO:0000259" key="1">
    <source>
        <dbReference type="Pfam" id="PF20662"/>
    </source>
</evidence>
<proteinExistence type="predicted"/>
<name>A0A9W6SYB0_CANBO</name>